<proteinExistence type="predicted"/>
<name>A0A0F9TFE3_9ZZZZ</name>
<accession>A0A0F9TFE3</accession>
<protein>
    <submittedName>
        <fullName evidence="1">Uncharacterized protein</fullName>
    </submittedName>
</protein>
<dbReference type="EMBL" id="LAZR01001720">
    <property type="protein sequence ID" value="KKN40173.1"/>
    <property type="molecule type" value="Genomic_DNA"/>
</dbReference>
<gene>
    <name evidence="1" type="ORF">LCGC14_0736050</name>
</gene>
<reference evidence="1" key="1">
    <citation type="journal article" date="2015" name="Nature">
        <title>Complex archaea that bridge the gap between prokaryotes and eukaryotes.</title>
        <authorList>
            <person name="Spang A."/>
            <person name="Saw J.H."/>
            <person name="Jorgensen S.L."/>
            <person name="Zaremba-Niedzwiedzka K."/>
            <person name="Martijn J."/>
            <person name="Lind A.E."/>
            <person name="van Eijk R."/>
            <person name="Schleper C."/>
            <person name="Guy L."/>
            <person name="Ettema T.J."/>
        </authorList>
    </citation>
    <scope>NUCLEOTIDE SEQUENCE</scope>
</reference>
<evidence type="ECO:0000313" key="1">
    <source>
        <dbReference type="EMBL" id="KKN40173.1"/>
    </source>
</evidence>
<sequence>MTPLPQLHLDDVLLSRRAKNIVQMLRPLAVPGLYSDAELRRAFYATVAQSVSGGVM</sequence>
<organism evidence="1">
    <name type="scientific">marine sediment metagenome</name>
    <dbReference type="NCBI Taxonomy" id="412755"/>
    <lineage>
        <taxon>unclassified sequences</taxon>
        <taxon>metagenomes</taxon>
        <taxon>ecological metagenomes</taxon>
    </lineage>
</organism>
<comment type="caution">
    <text evidence="1">The sequence shown here is derived from an EMBL/GenBank/DDBJ whole genome shotgun (WGS) entry which is preliminary data.</text>
</comment>
<dbReference type="AlphaFoldDB" id="A0A0F9TFE3"/>